<proteinExistence type="predicted"/>
<evidence type="ECO:0000256" key="2">
    <source>
        <dbReference type="ARBA" id="ARBA00022679"/>
    </source>
</evidence>
<sequence length="267" mass="28862">MFLPQRVPFPYLVLLVSGGHCQLALVRAIDDFLLLGQTIDDAPGEALDKARHARSTPPPLTIARRLKVHNLPECQRLSGGAAVELLARGADCRAVPFPEPLTSYRTCDFSFAGLKNSVYREIQRLEKLHGIEADALVPELRDVCASAQRAIVQHLARRTQRALEREASPPTLVVAGGVACNGVVRDALAQVCSSLGAMFVATPARLCSDNGVMIAWNGLERLRAGAESVAEDLDSLRVVPRCPLGEDISQSVAQASIRLQKIKLNFG</sequence>
<evidence type="ECO:0000313" key="9">
    <source>
        <dbReference type="Proteomes" id="UP000821853"/>
    </source>
</evidence>
<keyword evidence="2" id="KW-0808">Transferase</keyword>
<name>A0A9J6GCX4_HAELO</name>
<dbReference type="Proteomes" id="UP000821853">
    <property type="component" value="Chromosome 4"/>
</dbReference>
<dbReference type="PANTHER" id="PTHR11735">
    <property type="entry name" value="TRNA N6-ADENOSINE THREONYLCARBAMOYLTRANSFERASE"/>
    <property type="match status" value="1"/>
</dbReference>
<dbReference type="GO" id="GO:0046872">
    <property type="term" value="F:metal ion binding"/>
    <property type="evidence" value="ECO:0007669"/>
    <property type="project" value="UniProtKB-KW"/>
</dbReference>
<dbReference type="GO" id="GO:0008033">
    <property type="term" value="P:tRNA processing"/>
    <property type="evidence" value="ECO:0007669"/>
    <property type="project" value="UniProtKB-KW"/>
</dbReference>
<dbReference type="InterPro" id="IPR043129">
    <property type="entry name" value="ATPase_NBD"/>
</dbReference>
<gene>
    <name evidence="8" type="ORF">HPB48_021288</name>
</gene>
<keyword evidence="4" id="KW-0479">Metal-binding</keyword>
<dbReference type="VEuPathDB" id="VectorBase:HLOH_051240"/>
<dbReference type="EC" id="2.3.1.234" evidence="1"/>
<protein>
    <recommendedName>
        <fullName evidence="1">N(6)-L-threonylcarbamoyladenine synthase</fullName>
        <ecNumber evidence="1">2.3.1.234</ecNumber>
    </recommendedName>
</protein>
<evidence type="ECO:0000256" key="6">
    <source>
        <dbReference type="ARBA" id="ARBA00048117"/>
    </source>
</evidence>
<evidence type="ECO:0000256" key="5">
    <source>
        <dbReference type="ARBA" id="ARBA00023315"/>
    </source>
</evidence>
<reference evidence="8 9" key="1">
    <citation type="journal article" date="2020" name="Cell">
        <title>Large-Scale Comparative Analyses of Tick Genomes Elucidate Their Genetic Diversity and Vector Capacities.</title>
        <authorList>
            <consortium name="Tick Genome and Microbiome Consortium (TIGMIC)"/>
            <person name="Jia N."/>
            <person name="Wang J."/>
            <person name="Shi W."/>
            <person name="Du L."/>
            <person name="Sun Y."/>
            <person name="Zhan W."/>
            <person name="Jiang J.F."/>
            <person name="Wang Q."/>
            <person name="Zhang B."/>
            <person name="Ji P."/>
            <person name="Bell-Sakyi L."/>
            <person name="Cui X.M."/>
            <person name="Yuan T.T."/>
            <person name="Jiang B.G."/>
            <person name="Yang W.F."/>
            <person name="Lam T.T."/>
            <person name="Chang Q.C."/>
            <person name="Ding S.J."/>
            <person name="Wang X.J."/>
            <person name="Zhu J.G."/>
            <person name="Ruan X.D."/>
            <person name="Zhao L."/>
            <person name="Wei J.T."/>
            <person name="Ye R.Z."/>
            <person name="Que T.C."/>
            <person name="Du C.H."/>
            <person name="Zhou Y.H."/>
            <person name="Cheng J.X."/>
            <person name="Dai P.F."/>
            <person name="Guo W.B."/>
            <person name="Han X.H."/>
            <person name="Huang E.J."/>
            <person name="Li L.F."/>
            <person name="Wei W."/>
            <person name="Gao Y.C."/>
            <person name="Liu J.Z."/>
            <person name="Shao H.Z."/>
            <person name="Wang X."/>
            <person name="Wang C.C."/>
            <person name="Yang T.C."/>
            <person name="Huo Q.B."/>
            <person name="Li W."/>
            <person name="Chen H.Y."/>
            <person name="Chen S.E."/>
            <person name="Zhou L.G."/>
            <person name="Ni X.B."/>
            <person name="Tian J.H."/>
            <person name="Sheng Y."/>
            <person name="Liu T."/>
            <person name="Pan Y.S."/>
            <person name="Xia L.Y."/>
            <person name="Li J."/>
            <person name="Zhao F."/>
            <person name="Cao W.C."/>
        </authorList>
    </citation>
    <scope>NUCLEOTIDE SEQUENCE [LARGE SCALE GENOMIC DNA]</scope>
    <source>
        <strain evidence="8">HaeL-2018</strain>
    </source>
</reference>
<accession>A0A9J6GCX4</accession>
<dbReference type="InterPro" id="IPR000905">
    <property type="entry name" value="Gcp-like_dom"/>
</dbReference>
<dbReference type="Pfam" id="PF00814">
    <property type="entry name" value="TsaD"/>
    <property type="match status" value="1"/>
</dbReference>
<dbReference type="InterPro" id="IPR017861">
    <property type="entry name" value="KAE1/TsaD"/>
</dbReference>
<comment type="catalytic activity">
    <reaction evidence="6">
        <text>L-threonylcarbamoyladenylate + adenosine(37) in tRNA = N(6)-L-threonylcarbamoyladenosine(37) in tRNA + AMP + H(+)</text>
        <dbReference type="Rhea" id="RHEA:37059"/>
        <dbReference type="Rhea" id="RHEA-COMP:10162"/>
        <dbReference type="Rhea" id="RHEA-COMP:10163"/>
        <dbReference type="ChEBI" id="CHEBI:15378"/>
        <dbReference type="ChEBI" id="CHEBI:73682"/>
        <dbReference type="ChEBI" id="CHEBI:74411"/>
        <dbReference type="ChEBI" id="CHEBI:74418"/>
        <dbReference type="ChEBI" id="CHEBI:456215"/>
        <dbReference type="EC" id="2.3.1.234"/>
    </reaction>
</comment>
<dbReference type="Gene3D" id="3.30.420.40">
    <property type="match status" value="2"/>
</dbReference>
<evidence type="ECO:0000259" key="7">
    <source>
        <dbReference type="Pfam" id="PF00814"/>
    </source>
</evidence>
<keyword evidence="3" id="KW-0819">tRNA processing</keyword>
<evidence type="ECO:0000256" key="4">
    <source>
        <dbReference type="ARBA" id="ARBA00022723"/>
    </source>
</evidence>
<keyword evidence="5" id="KW-0012">Acyltransferase</keyword>
<evidence type="ECO:0000313" key="8">
    <source>
        <dbReference type="EMBL" id="KAH9372673.1"/>
    </source>
</evidence>
<dbReference type="PRINTS" id="PR00789">
    <property type="entry name" value="OSIALOPTASE"/>
</dbReference>
<dbReference type="OrthoDB" id="10259622at2759"/>
<dbReference type="AlphaFoldDB" id="A0A9J6GCX4"/>
<dbReference type="SUPFAM" id="SSF53067">
    <property type="entry name" value="Actin-like ATPase domain"/>
    <property type="match status" value="1"/>
</dbReference>
<dbReference type="GO" id="GO:0005739">
    <property type="term" value="C:mitochondrion"/>
    <property type="evidence" value="ECO:0007669"/>
    <property type="project" value="TreeGrafter"/>
</dbReference>
<organism evidence="8 9">
    <name type="scientific">Haemaphysalis longicornis</name>
    <name type="common">Bush tick</name>
    <dbReference type="NCBI Taxonomy" id="44386"/>
    <lineage>
        <taxon>Eukaryota</taxon>
        <taxon>Metazoa</taxon>
        <taxon>Ecdysozoa</taxon>
        <taxon>Arthropoda</taxon>
        <taxon>Chelicerata</taxon>
        <taxon>Arachnida</taxon>
        <taxon>Acari</taxon>
        <taxon>Parasitiformes</taxon>
        <taxon>Ixodida</taxon>
        <taxon>Ixodoidea</taxon>
        <taxon>Ixodidae</taxon>
        <taxon>Haemaphysalinae</taxon>
        <taxon>Haemaphysalis</taxon>
    </lineage>
</organism>
<dbReference type="EMBL" id="JABSTR010000006">
    <property type="protein sequence ID" value="KAH9372673.1"/>
    <property type="molecule type" value="Genomic_DNA"/>
</dbReference>
<feature type="domain" description="Gcp-like" evidence="7">
    <location>
        <begin position="8"/>
        <end position="216"/>
    </location>
</feature>
<comment type="caution">
    <text evidence="8">The sequence shown here is derived from an EMBL/GenBank/DDBJ whole genome shotgun (WGS) entry which is preliminary data.</text>
</comment>
<evidence type="ECO:0000256" key="1">
    <source>
        <dbReference type="ARBA" id="ARBA00012156"/>
    </source>
</evidence>
<dbReference type="PANTHER" id="PTHR11735:SF6">
    <property type="entry name" value="TRNA N6-ADENOSINE THREONYLCARBAMOYLTRANSFERASE, MITOCHONDRIAL"/>
    <property type="match status" value="1"/>
</dbReference>
<dbReference type="GO" id="GO:0061711">
    <property type="term" value="F:tRNA N(6)-L-threonylcarbamoyladenine synthase activity"/>
    <property type="evidence" value="ECO:0007669"/>
    <property type="project" value="UniProtKB-EC"/>
</dbReference>
<evidence type="ECO:0000256" key="3">
    <source>
        <dbReference type="ARBA" id="ARBA00022694"/>
    </source>
</evidence>
<dbReference type="OMA" id="RIHRAFI"/>
<keyword evidence="9" id="KW-1185">Reference proteome</keyword>